<dbReference type="EMBL" id="CP095075">
    <property type="protein sequence ID" value="UOR11675.1"/>
    <property type="molecule type" value="Genomic_DNA"/>
</dbReference>
<evidence type="ECO:0000259" key="1">
    <source>
        <dbReference type="Pfam" id="PF13255"/>
    </source>
</evidence>
<keyword evidence="3" id="KW-1185">Reference proteome</keyword>
<accession>A0ABY4HE48</accession>
<gene>
    <name evidence="2" type="ORF">MUO15_19220</name>
</gene>
<organism evidence="2 3">
    <name type="scientific">Halobacillus amylolyticus</name>
    <dbReference type="NCBI Taxonomy" id="2932259"/>
    <lineage>
        <taxon>Bacteria</taxon>
        <taxon>Bacillati</taxon>
        <taxon>Bacillota</taxon>
        <taxon>Bacilli</taxon>
        <taxon>Bacillales</taxon>
        <taxon>Bacillaceae</taxon>
        <taxon>Halobacillus</taxon>
    </lineage>
</organism>
<feature type="domain" description="DUF4046" evidence="1">
    <location>
        <begin position="20"/>
        <end position="99"/>
    </location>
</feature>
<sequence>MIYTNEFREMDHKNLVRDPIVKIYNEVFSGKMKALPKGTWEKERNCIIIVRFVLEVKLKLTNEQIPKITRHTIREYKLWGALNRFKSIRKLIMFVYPNQYDEFDFLRVPVDYWSNTNNIKKRLEHFISENGYDFKDIPEVVTYERLIEWGFSNPLKRWGDSPFKLINTIYPNEFTYTDFRSVPKGYGRNKELLSRHFIKMLEKEHIPFEEAPKKVTQQMLIRHRFSGALKHHNGSPSKLILSLFPDQYDITMFTKPNRYWENVDNGKQAIEELLREYNIPLQKIPQYVTKKFLKENGLSGLLDVHHGSPIEIIMKFYPNMFDVTDFQRVPNRYWYSRENRILALRNFCKKRNMFREDLPHLTHAYFRKFFPRFISLVDRHYDSKYYLWIMESFPEYKFKPEEFELMIGSDGQICDSKEELTIHNFLVDNLGSGDIIREGERFNNFLQNEVYIPDWIIKQGTRTFILEYFGLYQSNKYRGYTEKANRKIKYYKTLKDYTFIAIMPNVFRRAGFVGIKDLLQENGMSL</sequence>
<dbReference type="RefSeq" id="WP_245031868.1">
    <property type="nucleotide sequence ID" value="NZ_CP095075.1"/>
</dbReference>
<dbReference type="InterPro" id="IPR025119">
    <property type="entry name" value="DUF4046"/>
</dbReference>
<dbReference type="Proteomes" id="UP000830326">
    <property type="component" value="Chromosome"/>
</dbReference>
<dbReference type="Pfam" id="PF13255">
    <property type="entry name" value="DUF4046"/>
    <property type="match status" value="1"/>
</dbReference>
<reference evidence="2" key="1">
    <citation type="submission" date="2022-04" db="EMBL/GenBank/DDBJ databases">
        <title>Halobacillus sp. isolated from saltern.</title>
        <authorList>
            <person name="Won M."/>
            <person name="Lee C.-M."/>
            <person name="Woen H.-Y."/>
            <person name="Kwon S.-W."/>
        </authorList>
    </citation>
    <scope>NUCLEOTIDE SEQUENCE</scope>
    <source>
        <strain evidence="2">SSHM10-5</strain>
    </source>
</reference>
<evidence type="ECO:0000313" key="3">
    <source>
        <dbReference type="Proteomes" id="UP000830326"/>
    </source>
</evidence>
<evidence type="ECO:0000313" key="2">
    <source>
        <dbReference type="EMBL" id="UOR11675.1"/>
    </source>
</evidence>
<protein>
    <submittedName>
        <fullName evidence="2">DUF4046 domain-containing protein</fullName>
    </submittedName>
</protein>
<proteinExistence type="predicted"/>
<name>A0ABY4HE48_9BACI</name>